<keyword evidence="24" id="KW-1185">Reference proteome</keyword>
<keyword evidence="6 18" id="KW-0547">Nucleotide-binding</keyword>
<comment type="caution">
    <text evidence="23">The sequence shown here is derived from an EMBL/GenBank/DDBJ whole genome shotgun (WGS) entry which is preliminary data.</text>
</comment>
<evidence type="ECO:0000256" key="3">
    <source>
        <dbReference type="ARBA" id="ARBA00022490"/>
    </source>
</evidence>
<dbReference type="Pfam" id="PF01504">
    <property type="entry name" value="PIP5K"/>
    <property type="match status" value="1"/>
</dbReference>
<comment type="similarity">
    <text evidence="17">Belongs to the TRAFAC class myosin-kinesin ATPase superfamily. Kinesin family.</text>
</comment>
<evidence type="ECO:0000256" key="2">
    <source>
        <dbReference type="ARBA" id="ARBA00004245"/>
    </source>
</evidence>
<evidence type="ECO:0000256" key="10">
    <source>
        <dbReference type="ARBA" id="ARBA00023098"/>
    </source>
</evidence>
<dbReference type="FunFam" id="3.30.800.10:FF:000002">
    <property type="entry name" value="Phosphatidylinositol 5-phosphate 4-kinase type-2 beta"/>
    <property type="match status" value="1"/>
</dbReference>
<reference evidence="23" key="1">
    <citation type="submission" date="2023-06" db="EMBL/GenBank/DDBJ databases">
        <title>Genomic analysis of the entomopathogenic nematode Steinernema hermaphroditum.</title>
        <authorList>
            <person name="Schwarz E.M."/>
            <person name="Heppert J.K."/>
            <person name="Baniya A."/>
            <person name="Schwartz H.T."/>
            <person name="Tan C.-H."/>
            <person name="Antoshechkin I."/>
            <person name="Sternberg P.W."/>
            <person name="Goodrich-Blair H."/>
            <person name="Dillman A.R."/>
        </authorList>
    </citation>
    <scope>NUCLEOTIDE SEQUENCE</scope>
    <source>
        <strain evidence="23">PS9179</strain>
        <tissue evidence="23">Whole animal</tissue>
    </source>
</reference>
<dbReference type="Proteomes" id="UP001175271">
    <property type="component" value="Unassembled WGS sequence"/>
</dbReference>
<dbReference type="PROSITE" id="PS50067">
    <property type="entry name" value="KINESIN_MOTOR_2"/>
    <property type="match status" value="1"/>
</dbReference>
<evidence type="ECO:0000313" key="24">
    <source>
        <dbReference type="Proteomes" id="UP001175271"/>
    </source>
</evidence>
<evidence type="ECO:0000256" key="14">
    <source>
        <dbReference type="ARBA" id="ARBA00036698"/>
    </source>
</evidence>
<dbReference type="SUPFAM" id="SSF56104">
    <property type="entry name" value="SAICAR synthase-like"/>
    <property type="match status" value="1"/>
</dbReference>
<keyword evidence="10" id="KW-0443">Lipid metabolism</keyword>
<dbReference type="GO" id="GO:0007018">
    <property type="term" value="P:microtubule-based movement"/>
    <property type="evidence" value="ECO:0007669"/>
    <property type="project" value="InterPro"/>
</dbReference>
<keyword evidence="11 17" id="KW-0505">Motor protein</keyword>
<dbReference type="InterPro" id="IPR036961">
    <property type="entry name" value="Kinesin_motor_dom_sf"/>
</dbReference>
<dbReference type="EMBL" id="JAUCMV010000002">
    <property type="protein sequence ID" value="KAK0416928.1"/>
    <property type="molecule type" value="Genomic_DNA"/>
</dbReference>
<dbReference type="Pfam" id="PF00225">
    <property type="entry name" value="Kinesin"/>
    <property type="match status" value="1"/>
</dbReference>
<accession>A0AA39M130</accession>
<evidence type="ECO:0000256" key="1">
    <source>
        <dbReference type="ARBA" id="ARBA00004138"/>
    </source>
</evidence>
<dbReference type="InterPro" id="IPR027417">
    <property type="entry name" value="P-loop_NTPase"/>
</dbReference>
<dbReference type="PANTHER" id="PTHR47969:SF21">
    <property type="entry name" value="KINESIN-LIKE PROTEIN"/>
    <property type="match status" value="1"/>
</dbReference>
<feature type="region of interest" description="Disordered" evidence="20">
    <location>
        <begin position="293"/>
        <end position="317"/>
    </location>
</feature>
<evidence type="ECO:0000313" key="23">
    <source>
        <dbReference type="EMBL" id="KAK0416928.1"/>
    </source>
</evidence>
<evidence type="ECO:0000256" key="20">
    <source>
        <dbReference type="SAM" id="MobiDB-lite"/>
    </source>
</evidence>
<dbReference type="InterPro" id="IPR019821">
    <property type="entry name" value="Kinesin_motor_CS"/>
</dbReference>
<dbReference type="AlphaFoldDB" id="A0AA39M130"/>
<keyword evidence="3" id="KW-0963">Cytoplasm</keyword>
<dbReference type="Gene3D" id="3.30.810.10">
    <property type="entry name" value="2-Layer Sandwich"/>
    <property type="match status" value="1"/>
</dbReference>
<keyword evidence="12" id="KW-0206">Cytoskeleton</keyword>
<keyword evidence="8 18" id="KW-0067">ATP-binding</keyword>
<dbReference type="InterPro" id="IPR002498">
    <property type="entry name" value="PInositol-4-P-4/5-kinase_core"/>
</dbReference>
<sequence length="1070" mass="119997">MATKKKTPRKLGKHIRGKGKPLVPKWKLFRAKEPLLSVFMWGVNHTISELMHVPPPGLLMPDDFKAYSKIKVDNHAFNKDNMPSHFKIKDYCPNVFRNIREIFGIDQQEYLTSLTSYEPDPDVEECKGSSGSRLFVSYDKKFVIKTIDSEAVAELHSILRQYHEYVVEKHGKTLLPQYLGLYRLTVDGSETYIIVMRNIFGRKYNVHRKYDLKGSTVQRQASEKEKTKELPTLKDNDFLEDNYKLMLPQEAKDQLMDMLGADTALLSRLHLMDYSLLVGIHDVNRACEEAANQPLTGSDGEASGDELAPTPPDSPLPSTGAFAPVQGGIELDDEFFAINSSPEAPQPYIYFIGLVDILTYYGVKKRTASAAKSVKYGAEAEHISTVKPEQMADAEVDNVRVVVRCRPLSDQEVSEGYDSAVKVDAQNNSITVVNPSPLNNEPLKTFTFDAVFDADCDQMTVYNRAARSIVENVLKGYNGTIFAYGQTGTGKTHTMSGNGDDAEQRGIIPNSFAHIFNHISKCQHDKTFLVRVSYLEIYNEEIRDLLSKDQSQHLEIKEQHGVGVFVRGLSSVTVSSAGDMDKIMQLGNNNRSVGATNMNAKSSRSHAMFTVTIECSEESNGRKHLTQGKLHLVDLAGSERQSKTGASGVRLKEASKINLSLSTLGNVISALVDAKSIHIPYRNSKLTRLLQDSLGGNSKTVMCACVGPASYNYDETISTLRYANRAKNIKNVARINEDPKDALLRKYQSEIEQLKNQLEADELSSGEDGEDDAEGADFSAGRVRGRSGGGCAYEDRIREMEADIATKRGELERQRGLAESERSKLRSELATKEAELAKTRSEFEQLSAKLAQIEKKLIVGGENMLEKAQEQARLLEESNRELERARKNESELRKALETRHAERLDIEEKYNSLQEEASGKTKKLKKAWQMLNSARAELNDVNAEHQREMEGLLDNVRQLKKELQLNMKIIDAYIPRDYLEIIEKFVSWNDDVGEWQLRGIAYTGNNMRAVKPVPPPFYRSESSQLQMLYSSYAETLGMVPSQAAKPPTQKLRLKSGKKERTAARLKALLD</sequence>
<feature type="coiled-coil region" evidence="19">
    <location>
        <begin position="808"/>
        <end position="899"/>
    </location>
</feature>
<feature type="coiled-coil region" evidence="19">
    <location>
        <begin position="935"/>
        <end position="966"/>
    </location>
</feature>
<evidence type="ECO:0000256" key="19">
    <source>
        <dbReference type="SAM" id="Coils"/>
    </source>
</evidence>
<dbReference type="Gene3D" id="1.10.287.1490">
    <property type="match status" value="1"/>
</dbReference>
<dbReference type="Gene3D" id="3.30.800.10">
    <property type="entry name" value="Phosphatidylinositol Phosphate Kinase II Beta"/>
    <property type="match status" value="1"/>
</dbReference>
<dbReference type="GO" id="GO:0008017">
    <property type="term" value="F:microtubule binding"/>
    <property type="evidence" value="ECO:0007669"/>
    <property type="project" value="InterPro"/>
</dbReference>
<gene>
    <name evidence="23" type="ORF">QR680_012754</name>
</gene>
<evidence type="ECO:0000256" key="4">
    <source>
        <dbReference type="ARBA" id="ARBA00022679"/>
    </source>
</evidence>
<dbReference type="SUPFAM" id="SSF52540">
    <property type="entry name" value="P-loop containing nucleoside triphosphate hydrolases"/>
    <property type="match status" value="1"/>
</dbReference>
<keyword evidence="5" id="KW-0493">Microtubule</keyword>
<feature type="compositionally biased region" description="Acidic residues" evidence="20">
    <location>
        <begin position="760"/>
        <end position="775"/>
    </location>
</feature>
<name>A0AA39M130_9BILA</name>
<comment type="catalytic activity">
    <reaction evidence="14">
        <text>a 1,2-diacyl-sn-glycero-3-phospho-(1D-myo-inositol-5-phosphate) + ATP = a 1,2-diacyl-sn-glycero-3-phospho-(1D-myo-inositol-4,5-bisphosphate) + ADP + H(+)</text>
        <dbReference type="Rhea" id="RHEA:12280"/>
        <dbReference type="ChEBI" id="CHEBI:15378"/>
        <dbReference type="ChEBI" id="CHEBI:30616"/>
        <dbReference type="ChEBI" id="CHEBI:57795"/>
        <dbReference type="ChEBI" id="CHEBI:58456"/>
        <dbReference type="ChEBI" id="CHEBI:456216"/>
        <dbReference type="EC" id="2.7.1.149"/>
    </reaction>
    <physiologicalReaction direction="left-to-right" evidence="14">
        <dbReference type="Rhea" id="RHEA:12281"/>
    </physiologicalReaction>
</comment>
<dbReference type="GO" id="GO:0005874">
    <property type="term" value="C:microtubule"/>
    <property type="evidence" value="ECO:0007669"/>
    <property type="project" value="UniProtKB-KW"/>
</dbReference>
<dbReference type="CDD" id="cd17305">
    <property type="entry name" value="PIPKc_PIP5KII"/>
    <property type="match status" value="1"/>
</dbReference>
<dbReference type="GO" id="GO:0005929">
    <property type="term" value="C:cilium"/>
    <property type="evidence" value="ECO:0007669"/>
    <property type="project" value="UniProtKB-SubCell"/>
</dbReference>
<evidence type="ECO:0000256" key="16">
    <source>
        <dbReference type="ARBA" id="ARBA00039039"/>
    </source>
</evidence>
<dbReference type="InterPro" id="IPR027483">
    <property type="entry name" value="PInositol-4-P-4/5-kinase_C_sf"/>
</dbReference>
<evidence type="ECO:0000259" key="22">
    <source>
        <dbReference type="PROSITE" id="PS51455"/>
    </source>
</evidence>
<evidence type="ECO:0000256" key="9">
    <source>
        <dbReference type="ARBA" id="ARBA00023054"/>
    </source>
</evidence>
<evidence type="ECO:0000256" key="17">
    <source>
        <dbReference type="PROSITE-ProRule" id="PRU00283"/>
    </source>
</evidence>
<evidence type="ECO:0000256" key="12">
    <source>
        <dbReference type="ARBA" id="ARBA00023212"/>
    </source>
</evidence>
<feature type="domain" description="PIPK" evidence="22">
    <location>
        <begin position="31"/>
        <end position="403"/>
    </location>
</feature>
<dbReference type="SMART" id="SM00330">
    <property type="entry name" value="PIPKc"/>
    <property type="match status" value="1"/>
</dbReference>
<feature type="domain" description="Kinesin motor" evidence="21">
    <location>
        <begin position="398"/>
        <end position="729"/>
    </location>
</feature>
<dbReference type="FunFam" id="3.40.850.10:FF:000029">
    <property type="entry name" value="Kinesin-like protein KIF17"/>
    <property type="match status" value="1"/>
</dbReference>
<evidence type="ECO:0000259" key="21">
    <source>
        <dbReference type="PROSITE" id="PS50067"/>
    </source>
</evidence>
<dbReference type="InterPro" id="IPR001752">
    <property type="entry name" value="Kinesin_motor_dom"/>
</dbReference>
<comment type="catalytic activity">
    <reaction evidence="15">
        <text>1,2-dihexadecanoyl-sn-glycero-3-phospho-(1D-myo-inositol-5-phosphate) + GTP = 1,2-dihexadecanoyl-sn-glycero-3-phospho-(1D-myo-inositol-4,5-bisphosphate) + GDP + H(+)</text>
        <dbReference type="Rhea" id="RHEA:55964"/>
        <dbReference type="ChEBI" id="CHEBI:15378"/>
        <dbReference type="ChEBI" id="CHEBI:37565"/>
        <dbReference type="ChEBI" id="CHEBI:58189"/>
        <dbReference type="ChEBI" id="CHEBI:83423"/>
        <dbReference type="ChEBI" id="CHEBI:84968"/>
    </reaction>
    <physiologicalReaction direction="left-to-right" evidence="15">
        <dbReference type="Rhea" id="RHEA:55965"/>
    </physiologicalReaction>
</comment>
<feature type="binding site" evidence="17">
    <location>
        <begin position="485"/>
        <end position="492"/>
    </location>
    <ligand>
        <name>ATP</name>
        <dbReference type="ChEBI" id="CHEBI:30616"/>
    </ligand>
</feature>
<dbReference type="SMART" id="SM00129">
    <property type="entry name" value="KISc"/>
    <property type="match status" value="1"/>
</dbReference>
<dbReference type="InterPro" id="IPR027640">
    <property type="entry name" value="Kinesin-like_fam"/>
</dbReference>
<proteinExistence type="inferred from homology"/>
<dbReference type="PRINTS" id="PR00380">
    <property type="entry name" value="KINESINHEAVY"/>
</dbReference>
<feature type="region of interest" description="Disordered" evidence="20">
    <location>
        <begin position="760"/>
        <end position="782"/>
    </location>
</feature>
<dbReference type="Gene3D" id="3.40.850.10">
    <property type="entry name" value="Kinesin motor domain"/>
    <property type="match status" value="1"/>
</dbReference>
<keyword evidence="4 18" id="KW-0808">Transferase</keyword>
<evidence type="ECO:0000256" key="15">
    <source>
        <dbReference type="ARBA" id="ARBA00036950"/>
    </source>
</evidence>
<evidence type="ECO:0000256" key="5">
    <source>
        <dbReference type="ARBA" id="ARBA00022701"/>
    </source>
</evidence>
<protein>
    <recommendedName>
        <fullName evidence="16">1-phosphatidylinositol-5-phosphate 4-kinase</fullName>
        <ecNumber evidence="16">2.7.1.149</ecNumber>
    </recommendedName>
</protein>
<evidence type="ECO:0000256" key="13">
    <source>
        <dbReference type="ARBA" id="ARBA00036478"/>
    </source>
</evidence>
<organism evidence="23 24">
    <name type="scientific">Steinernema hermaphroditum</name>
    <dbReference type="NCBI Taxonomy" id="289476"/>
    <lineage>
        <taxon>Eukaryota</taxon>
        <taxon>Metazoa</taxon>
        <taxon>Ecdysozoa</taxon>
        <taxon>Nematoda</taxon>
        <taxon>Chromadorea</taxon>
        <taxon>Rhabditida</taxon>
        <taxon>Tylenchina</taxon>
        <taxon>Panagrolaimomorpha</taxon>
        <taxon>Strongyloidoidea</taxon>
        <taxon>Steinernematidae</taxon>
        <taxon>Steinernema</taxon>
    </lineage>
</organism>
<comment type="subcellular location">
    <subcellularLocation>
        <location evidence="1">Cell projection</location>
        <location evidence="1">Cilium</location>
    </subcellularLocation>
    <subcellularLocation>
        <location evidence="2">Cytoplasm</location>
        <location evidence="2">Cytoskeleton</location>
    </subcellularLocation>
</comment>
<comment type="catalytic activity">
    <reaction evidence="13">
        <text>1,2-dihexadecanoyl-sn-glycero-3-phospho-(1D-myo-inositol-5-phosphate) + ATP = 1,2-dihexadecanoyl-sn-glycero-3-phospho-(1D-myo-inositol-4,5-bisphosphate) + ADP + H(+)</text>
        <dbReference type="Rhea" id="RHEA:55992"/>
        <dbReference type="ChEBI" id="CHEBI:15378"/>
        <dbReference type="ChEBI" id="CHEBI:30616"/>
        <dbReference type="ChEBI" id="CHEBI:83423"/>
        <dbReference type="ChEBI" id="CHEBI:84968"/>
        <dbReference type="ChEBI" id="CHEBI:456216"/>
    </reaction>
    <physiologicalReaction direction="left-to-right" evidence="13">
        <dbReference type="Rhea" id="RHEA:55993"/>
    </physiologicalReaction>
</comment>
<evidence type="ECO:0000256" key="18">
    <source>
        <dbReference type="PROSITE-ProRule" id="PRU00781"/>
    </source>
</evidence>
<dbReference type="PROSITE" id="PS51455">
    <property type="entry name" value="PIPK"/>
    <property type="match status" value="1"/>
</dbReference>
<dbReference type="PROSITE" id="PS00411">
    <property type="entry name" value="KINESIN_MOTOR_1"/>
    <property type="match status" value="1"/>
</dbReference>
<dbReference type="GO" id="GO:0016309">
    <property type="term" value="F:1-phosphatidylinositol-5-phosphate 4-kinase activity"/>
    <property type="evidence" value="ECO:0007669"/>
    <property type="project" value="UniProtKB-EC"/>
</dbReference>
<dbReference type="GO" id="GO:0005524">
    <property type="term" value="F:ATP binding"/>
    <property type="evidence" value="ECO:0007669"/>
    <property type="project" value="UniProtKB-UniRule"/>
</dbReference>
<dbReference type="EC" id="2.7.1.149" evidence="16"/>
<evidence type="ECO:0000256" key="8">
    <source>
        <dbReference type="ARBA" id="ARBA00022840"/>
    </source>
</evidence>
<evidence type="ECO:0000256" key="6">
    <source>
        <dbReference type="ARBA" id="ARBA00022741"/>
    </source>
</evidence>
<dbReference type="PANTHER" id="PTHR47969">
    <property type="entry name" value="CHROMOSOME-ASSOCIATED KINESIN KIF4A-RELATED"/>
    <property type="match status" value="1"/>
</dbReference>
<dbReference type="InterPro" id="IPR027484">
    <property type="entry name" value="PInositol-4-P-5-kinase_N"/>
</dbReference>
<dbReference type="GO" id="GO:0046488">
    <property type="term" value="P:phosphatidylinositol metabolic process"/>
    <property type="evidence" value="ECO:0007669"/>
    <property type="project" value="UniProtKB-UniRule"/>
</dbReference>
<evidence type="ECO:0000256" key="7">
    <source>
        <dbReference type="ARBA" id="ARBA00022777"/>
    </source>
</evidence>
<keyword evidence="9 19" id="KW-0175">Coiled coil</keyword>
<dbReference type="GO" id="GO:0003777">
    <property type="term" value="F:microtubule motor activity"/>
    <property type="evidence" value="ECO:0007669"/>
    <property type="project" value="InterPro"/>
</dbReference>
<keyword evidence="7 18" id="KW-0418">Kinase</keyword>
<evidence type="ECO:0000256" key="11">
    <source>
        <dbReference type="ARBA" id="ARBA00023175"/>
    </source>
</evidence>